<dbReference type="EMBL" id="UZAU01000215">
    <property type="status" value="NOT_ANNOTATED_CDS"/>
    <property type="molecule type" value="Genomic_DNA"/>
</dbReference>
<dbReference type="Proteomes" id="UP000596661">
    <property type="component" value="Chromosome 2"/>
</dbReference>
<name>A0A803NUN6_CANSA</name>
<dbReference type="Gramene" id="evm.model.02.1698">
    <property type="protein sequence ID" value="cds.evm.model.02.1698"/>
    <property type="gene ID" value="evm.TU.02.1698"/>
</dbReference>
<protein>
    <submittedName>
        <fullName evidence="1">Uncharacterized protein</fullName>
    </submittedName>
</protein>
<organism evidence="1 2">
    <name type="scientific">Cannabis sativa</name>
    <name type="common">Hemp</name>
    <name type="synonym">Marijuana</name>
    <dbReference type="NCBI Taxonomy" id="3483"/>
    <lineage>
        <taxon>Eukaryota</taxon>
        <taxon>Viridiplantae</taxon>
        <taxon>Streptophyta</taxon>
        <taxon>Embryophyta</taxon>
        <taxon>Tracheophyta</taxon>
        <taxon>Spermatophyta</taxon>
        <taxon>Magnoliopsida</taxon>
        <taxon>eudicotyledons</taxon>
        <taxon>Gunneridae</taxon>
        <taxon>Pentapetalae</taxon>
        <taxon>rosids</taxon>
        <taxon>fabids</taxon>
        <taxon>Rosales</taxon>
        <taxon>Cannabaceae</taxon>
        <taxon>Cannabis</taxon>
    </lineage>
</organism>
<dbReference type="EnsemblPlants" id="evm.model.02.1698">
    <property type="protein sequence ID" value="cds.evm.model.02.1698"/>
    <property type="gene ID" value="evm.TU.02.1698"/>
</dbReference>
<dbReference type="AlphaFoldDB" id="A0A803NUN6"/>
<sequence>MVSTTPQLLAWAYVDIKGGYDTTRMKGLGYHLSGTPKTVRDRTANQVTNSKVSRLFAGTQERCVACKKTVYPIKKDNQPKFSETIG</sequence>
<accession>A0A803NUN6</accession>
<reference evidence="1" key="1">
    <citation type="submission" date="2018-11" db="EMBL/GenBank/DDBJ databases">
        <authorList>
            <person name="Grassa J C."/>
        </authorList>
    </citation>
    <scope>NUCLEOTIDE SEQUENCE [LARGE SCALE GENOMIC DNA]</scope>
</reference>
<keyword evidence="2" id="KW-1185">Reference proteome</keyword>
<reference evidence="1" key="2">
    <citation type="submission" date="2021-03" db="UniProtKB">
        <authorList>
            <consortium name="EnsemblPlants"/>
        </authorList>
    </citation>
    <scope>IDENTIFICATION</scope>
</reference>
<evidence type="ECO:0000313" key="1">
    <source>
        <dbReference type="EnsemblPlants" id="cds.evm.model.02.1698"/>
    </source>
</evidence>
<proteinExistence type="predicted"/>
<evidence type="ECO:0000313" key="2">
    <source>
        <dbReference type="Proteomes" id="UP000596661"/>
    </source>
</evidence>